<dbReference type="EMBL" id="FRXO01000016">
    <property type="protein sequence ID" value="SHO67642.1"/>
    <property type="molecule type" value="Genomic_DNA"/>
</dbReference>
<dbReference type="Gene3D" id="1.10.10.10">
    <property type="entry name" value="Winged helix-like DNA-binding domain superfamily/Winged helix DNA-binding domain"/>
    <property type="match status" value="1"/>
</dbReference>
<evidence type="ECO:0000256" key="3">
    <source>
        <dbReference type="ARBA" id="ARBA00023082"/>
    </source>
</evidence>
<evidence type="ECO:0000313" key="8">
    <source>
        <dbReference type="EMBL" id="SHO67642.1"/>
    </source>
</evidence>
<evidence type="ECO:0000259" key="6">
    <source>
        <dbReference type="Pfam" id="PF04542"/>
    </source>
</evidence>
<keyword evidence="4" id="KW-0238">DNA-binding</keyword>
<name>A0A1M7ZS33_9HYPH</name>
<evidence type="ECO:0000256" key="5">
    <source>
        <dbReference type="ARBA" id="ARBA00023163"/>
    </source>
</evidence>
<proteinExistence type="inferred from homology"/>
<evidence type="ECO:0000259" key="7">
    <source>
        <dbReference type="Pfam" id="PF08281"/>
    </source>
</evidence>
<dbReference type="Pfam" id="PF04542">
    <property type="entry name" value="Sigma70_r2"/>
    <property type="match status" value="1"/>
</dbReference>
<keyword evidence="2" id="KW-0805">Transcription regulation</keyword>
<organism evidence="8 9">
    <name type="scientific">Pseudoxanthobacter soli DSM 19599</name>
    <dbReference type="NCBI Taxonomy" id="1123029"/>
    <lineage>
        <taxon>Bacteria</taxon>
        <taxon>Pseudomonadati</taxon>
        <taxon>Pseudomonadota</taxon>
        <taxon>Alphaproteobacteria</taxon>
        <taxon>Hyphomicrobiales</taxon>
        <taxon>Segnochrobactraceae</taxon>
        <taxon>Pseudoxanthobacter</taxon>
    </lineage>
</organism>
<gene>
    <name evidence="8" type="ORF">SAMN02745172_04323</name>
</gene>
<dbReference type="InterPro" id="IPR007627">
    <property type="entry name" value="RNA_pol_sigma70_r2"/>
</dbReference>
<dbReference type="GO" id="GO:0016987">
    <property type="term" value="F:sigma factor activity"/>
    <property type="evidence" value="ECO:0007669"/>
    <property type="project" value="UniProtKB-KW"/>
</dbReference>
<dbReference type="InterPro" id="IPR013249">
    <property type="entry name" value="RNA_pol_sigma70_r4_t2"/>
</dbReference>
<dbReference type="InterPro" id="IPR014284">
    <property type="entry name" value="RNA_pol_sigma-70_dom"/>
</dbReference>
<accession>A0A1M7ZS33</accession>
<dbReference type="SUPFAM" id="SSF88946">
    <property type="entry name" value="Sigma2 domain of RNA polymerase sigma factors"/>
    <property type="match status" value="1"/>
</dbReference>
<dbReference type="InterPro" id="IPR039425">
    <property type="entry name" value="RNA_pol_sigma-70-like"/>
</dbReference>
<sequence>MTDRERRWAGLMQAALAGDGAAYERLLREIAPAIRVVVQRRLTRIGAPAAECEDIVQETLLALHLKRQSWRTGDPLGPWLWTIARNKMVDHLRRRGRRVEVPVEDFADVLAAPEERPGTEAADVERHLAQLPEKQRDVLRSIAVDGSSIGETAERMKMTPGAVRGALHRAFSSLSARLRTDG</sequence>
<dbReference type="GO" id="GO:0006352">
    <property type="term" value="P:DNA-templated transcription initiation"/>
    <property type="evidence" value="ECO:0007669"/>
    <property type="project" value="InterPro"/>
</dbReference>
<dbReference type="STRING" id="1123029.SAMN02745172_04323"/>
<feature type="domain" description="RNA polymerase sigma factor 70 region 4 type 2" evidence="7">
    <location>
        <begin position="124"/>
        <end position="172"/>
    </location>
</feature>
<dbReference type="SUPFAM" id="SSF88659">
    <property type="entry name" value="Sigma3 and sigma4 domains of RNA polymerase sigma factors"/>
    <property type="match status" value="1"/>
</dbReference>
<dbReference type="InterPro" id="IPR013325">
    <property type="entry name" value="RNA_pol_sigma_r2"/>
</dbReference>
<dbReference type="Gene3D" id="1.10.1740.10">
    <property type="match status" value="1"/>
</dbReference>
<dbReference type="InterPro" id="IPR013324">
    <property type="entry name" value="RNA_pol_sigma_r3/r4-like"/>
</dbReference>
<dbReference type="GO" id="GO:0003677">
    <property type="term" value="F:DNA binding"/>
    <property type="evidence" value="ECO:0007669"/>
    <property type="project" value="UniProtKB-KW"/>
</dbReference>
<dbReference type="PANTHER" id="PTHR43133">
    <property type="entry name" value="RNA POLYMERASE ECF-TYPE SIGMA FACTO"/>
    <property type="match status" value="1"/>
</dbReference>
<evidence type="ECO:0000256" key="4">
    <source>
        <dbReference type="ARBA" id="ARBA00023125"/>
    </source>
</evidence>
<evidence type="ECO:0000313" key="9">
    <source>
        <dbReference type="Proteomes" id="UP000186406"/>
    </source>
</evidence>
<comment type="similarity">
    <text evidence="1">Belongs to the sigma-70 factor family. ECF subfamily.</text>
</comment>
<dbReference type="Proteomes" id="UP000186406">
    <property type="component" value="Unassembled WGS sequence"/>
</dbReference>
<reference evidence="8 9" key="1">
    <citation type="submission" date="2016-12" db="EMBL/GenBank/DDBJ databases">
        <authorList>
            <person name="Song W.-J."/>
            <person name="Kurnit D.M."/>
        </authorList>
    </citation>
    <scope>NUCLEOTIDE SEQUENCE [LARGE SCALE GENOMIC DNA]</scope>
    <source>
        <strain evidence="8 9">DSM 19599</strain>
    </source>
</reference>
<dbReference type="InterPro" id="IPR036388">
    <property type="entry name" value="WH-like_DNA-bd_sf"/>
</dbReference>
<dbReference type="PANTHER" id="PTHR43133:SF58">
    <property type="entry name" value="ECF RNA POLYMERASE SIGMA FACTOR SIGD"/>
    <property type="match status" value="1"/>
</dbReference>
<evidence type="ECO:0000256" key="1">
    <source>
        <dbReference type="ARBA" id="ARBA00010641"/>
    </source>
</evidence>
<evidence type="ECO:0000256" key="2">
    <source>
        <dbReference type="ARBA" id="ARBA00023015"/>
    </source>
</evidence>
<feature type="domain" description="RNA polymerase sigma-70 region 2" evidence="6">
    <location>
        <begin position="38"/>
        <end position="98"/>
    </location>
</feature>
<dbReference type="NCBIfam" id="NF009165">
    <property type="entry name" value="PRK12512.1"/>
    <property type="match status" value="1"/>
</dbReference>
<dbReference type="RefSeq" id="WP_244530986.1">
    <property type="nucleotide sequence ID" value="NZ_FRXO01000016.1"/>
</dbReference>
<keyword evidence="3" id="KW-0731">Sigma factor</keyword>
<keyword evidence="5" id="KW-0804">Transcription</keyword>
<keyword evidence="9" id="KW-1185">Reference proteome</keyword>
<dbReference type="Pfam" id="PF08281">
    <property type="entry name" value="Sigma70_r4_2"/>
    <property type="match status" value="1"/>
</dbReference>
<dbReference type="AlphaFoldDB" id="A0A1M7ZS33"/>
<protein>
    <submittedName>
        <fullName evidence="8">RNA polymerase sigma-70 factor, ECF subfamily</fullName>
    </submittedName>
</protein>
<dbReference type="NCBIfam" id="TIGR02937">
    <property type="entry name" value="sigma70-ECF"/>
    <property type="match status" value="1"/>
</dbReference>